<dbReference type="SUPFAM" id="SSF53474">
    <property type="entry name" value="alpha/beta-Hydrolases"/>
    <property type="match status" value="1"/>
</dbReference>
<keyword evidence="2" id="KW-1185">Reference proteome</keyword>
<evidence type="ECO:0000313" key="2">
    <source>
        <dbReference type="Proteomes" id="UP001162131"/>
    </source>
</evidence>
<evidence type="ECO:0000313" key="1">
    <source>
        <dbReference type="EMBL" id="CAG9332077.1"/>
    </source>
</evidence>
<dbReference type="AlphaFoldDB" id="A0AAU9K2E6"/>
<dbReference type="PANTHER" id="PTHR12277">
    <property type="entry name" value="ALPHA/BETA HYDROLASE DOMAIN-CONTAINING PROTEIN"/>
    <property type="match status" value="1"/>
</dbReference>
<accession>A0AAU9K2E6</accession>
<name>A0AAU9K2E6_9CILI</name>
<evidence type="ECO:0008006" key="3">
    <source>
        <dbReference type="Google" id="ProtNLM"/>
    </source>
</evidence>
<dbReference type="EMBL" id="CAJZBQ010000054">
    <property type="protein sequence ID" value="CAG9332077.1"/>
    <property type="molecule type" value="Genomic_DNA"/>
</dbReference>
<gene>
    <name evidence="1" type="ORF">BSTOLATCC_MIC55532</name>
</gene>
<reference evidence="1" key="1">
    <citation type="submission" date="2021-09" db="EMBL/GenBank/DDBJ databases">
        <authorList>
            <consortium name="AG Swart"/>
            <person name="Singh M."/>
            <person name="Singh A."/>
            <person name="Seah K."/>
            <person name="Emmerich C."/>
        </authorList>
    </citation>
    <scope>NUCLEOTIDE SEQUENCE</scope>
    <source>
        <strain evidence="1">ATCC30299</strain>
    </source>
</reference>
<dbReference type="Proteomes" id="UP001162131">
    <property type="component" value="Unassembled WGS sequence"/>
</dbReference>
<dbReference type="InterPro" id="IPR029058">
    <property type="entry name" value="AB_hydrolase_fold"/>
</dbReference>
<protein>
    <recommendedName>
        <fullName evidence="3">Alpha/beta hydrolase</fullName>
    </recommendedName>
</protein>
<proteinExistence type="predicted"/>
<organism evidence="1 2">
    <name type="scientific">Blepharisma stoltei</name>
    <dbReference type="NCBI Taxonomy" id="1481888"/>
    <lineage>
        <taxon>Eukaryota</taxon>
        <taxon>Sar</taxon>
        <taxon>Alveolata</taxon>
        <taxon>Ciliophora</taxon>
        <taxon>Postciliodesmatophora</taxon>
        <taxon>Heterotrichea</taxon>
        <taxon>Heterotrichida</taxon>
        <taxon>Blepharismidae</taxon>
        <taxon>Blepharisma</taxon>
    </lineage>
</organism>
<sequence length="289" mass="32620">MELNNIIFPSPKPSYDNSTFRGETIWIPRASNPLNHPIPCIYLPCNRGSSKVLLYFHGNAEDLGLCYHLIEHLRSTLSVHVIGVEYPGYGIYPGKCSAKQVLIDADDIFQYLVQEMHINTRDIIVFGRSIGSGPATWLAANRNPGALLLMSAYTSIKAAVKKIAGRLAMKFVKERFKNIDLMPKITCPTFLIHGQKDNLIAWENSQQLHDLCPGPCCLLLPKEMTHNEFDFFDDLSLPFAAFLMQCGISVNPGAKGDSMLRFPESLYIRPENGENKKKGRWNRFLQRFA</sequence>
<dbReference type="Gene3D" id="3.40.50.1820">
    <property type="entry name" value="alpha/beta hydrolase"/>
    <property type="match status" value="1"/>
</dbReference>
<dbReference type="PANTHER" id="PTHR12277:SF197">
    <property type="entry name" value="CHROMOSOME UNDETERMINED SCAFFOLD_38, WHOLE GENOME SHOTGUN SEQUENCE"/>
    <property type="match status" value="1"/>
</dbReference>
<comment type="caution">
    <text evidence="1">The sequence shown here is derived from an EMBL/GenBank/DDBJ whole genome shotgun (WGS) entry which is preliminary data.</text>
</comment>